<evidence type="ECO:0000256" key="1">
    <source>
        <dbReference type="SAM" id="Phobius"/>
    </source>
</evidence>
<dbReference type="Proteomes" id="UP000193642">
    <property type="component" value="Unassembled WGS sequence"/>
</dbReference>
<evidence type="ECO:0000313" key="3">
    <source>
        <dbReference type="Proteomes" id="UP000193642"/>
    </source>
</evidence>
<protein>
    <submittedName>
        <fullName evidence="2">Uncharacterized protein</fullName>
    </submittedName>
</protein>
<dbReference type="AlphaFoldDB" id="A0A1Y2BAM6"/>
<gene>
    <name evidence="2" type="ORF">BCR33DRAFT_856767</name>
</gene>
<proteinExistence type="predicted"/>
<feature type="transmembrane region" description="Helical" evidence="1">
    <location>
        <begin position="92"/>
        <end position="111"/>
    </location>
</feature>
<keyword evidence="1" id="KW-0472">Membrane</keyword>
<keyword evidence="1" id="KW-1133">Transmembrane helix</keyword>
<evidence type="ECO:0000313" key="2">
    <source>
        <dbReference type="EMBL" id="ORY31911.1"/>
    </source>
</evidence>
<feature type="transmembrane region" description="Helical" evidence="1">
    <location>
        <begin position="6"/>
        <end position="26"/>
    </location>
</feature>
<dbReference type="EMBL" id="MCGO01000074">
    <property type="protein sequence ID" value="ORY31911.1"/>
    <property type="molecule type" value="Genomic_DNA"/>
</dbReference>
<accession>A0A1Y2BAM6</accession>
<feature type="transmembrane region" description="Helical" evidence="1">
    <location>
        <begin position="38"/>
        <end position="58"/>
    </location>
</feature>
<organism evidence="2 3">
    <name type="scientific">Rhizoclosmatium globosum</name>
    <dbReference type="NCBI Taxonomy" id="329046"/>
    <lineage>
        <taxon>Eukaryota</taxon>
        <taxon>Fungi</taxon>
        <taxon>Fungi incertae sedis</taxon>
        <taxon>Chytridiomycota</taxon>
        <taxon>Chytridiomycota incertae sedis</taxon>
        <taxon>Chytridiomycetes</taxon>
        <taxon>Chytridiales</taxon>
        <taxon>Chytriomycetaceae</taxon>
        <taxon>Rhizoclosmatium</taxon>
    </lineage>
</organism>
<reference evidence="2 3" key="1">
    <citation type="submission" date="2016-07" db="EMBL/GenBank/DDBJ databases">
        <title>Pervasive Adenine N6-methylation of Active Genes in Fungi.</title>
        <authorList>
            <consortium name="DOE Joint Genome Institute"/>
            <person name="Mondo S.J."/>
            <person name="Dannebaum R.O."/>
            <person name="Kuo R.C."/>
            <person name="Labutti K."/>
            <person name="Haridas S."/>
            <person name="Kuo A."/>
            <person name="Salamov A."/>
            <person name="Ahrendt S.R."/>
            <person name="Lipzen A."/>
            <person name="Sullivan W."/>
            <person name="Andreopoulos W.B."/>
            <person name="Clum A."/>
            <person name="Lindquist E."/>
            <person name="Daum C."/>
            <person name="Ramamoorthy G.K."/>
            <person name="Gryganskyi A."/>
            <person name="Culley D."/>
            <person name="Magnuson J.K."/>
            <person name="James T.Y."/>
            <person name="O'Malley M.A."/>
            <person name="Stajich J.E."/>
            <person name="Spatafora J.W."/>
            <person name="Visel A."/>
            <person name="Grigoriev I.V."/>
        </authorList>
    </citation>
    <scope>NUCLEOTIDE SEQUENCE [LARGE SCALE GENOMIC DNA]</scope>
    <source>
        <strain evidence="2 3">JEL800</strain>
    </source>
</reference>
<keyword evidence="3" id="KW-1185">Reference proteome</keyword>
<comment type="caution">
    <text evidence="2">The sequence shown here is derived from an EMBL/GenBank/DDBJ whole genome shotgun (WGS) entry which is preliminary data.</text>
</comment>
<name>A0A1Y2BAM6_9FUNG</name>
<keyword evidence="1" id="KW-0812">Transmembrane</keyword>
<sequence length="154" mass="17140">MQLTQFTLIGFVSTPILSPIFGRIPLHFVSKENVGLRGYYLRGMSFTTFLYAAGFLVWGTCSGRCNDINTSYSFLKDHPDMTRNGIAATCNVYLWPIVLGSLFLLGDILVFKESLDLVSKYTLSGVNQGLPMMAPVKYDGASSSEMRPFMQPKE</sequence>